<dbReference type="EMBL" id="CP001857">
    <property type="protein sequence ID" value="ADB57740.1"/>
    <property type="molecule type" value="Genomic_DNA"/>
</dbReference>
<gene>
    <name evidence="2" type="ordered locus">Arcpr_0676</name>
</gene>
<dbReference type="HOGENOM" id="CLU_2353069_0_0_2"/>
<evidence type="ECO:0000313" key="3">
    <source>
        <dbReference type="Proteomes" id="UP000001901"/>
    </source>
</evidence>
<keyword evidence="1" id="KW-0812">Transmembrane</keyword>
<sequence length="96" mass="10876">MSRAIVAIAFIVALIAVYPYILNIATVSSLKGSYVVKWSEIPAFVRGTIYEESLKLATMINEIIKLLLEIAGIFVVLLTIIEYYKYHKIHKEEVSK</sequence>
<reference evidence="2 3" key="1">
    <citation type="journal article" date="2010" name="Stand. Genomic Sci.">
        <title>Complete genome sequence of Archaeoglobus profundus type strain (AV18).</title>
        <authorList>
            <person name="von Jan M."/>
            <person name="Lapidus A."/>
            <person name="Del Rio T.G."/>
            <person name="Copeland A."/>
            <person name="Tice H."/>
            <person name="Cheng J.F."/>
            <person name="Lucas S."/>
            <person name="Chen F."/>
            <person name="Nolan M."/>
            <person name="Goodwin L."/>
            <person name="Han C."/>
            <person name="Pitluck S."/>
            <person name="Liolios K."/>
            <person name="Ivanova N."/>
            <person name="Mavromatis K."/>
            <person name="Ovchinnikova G."/>
            <person name="Chertkov O."/>
            <person name="Pati A."/>
            <person name="Chen A."/>
            <person name="Palaniappan K."/>
            <person name="Land M."/>
            <person name="Hauser L."/>
            <person name="Chang Y.J."/>
            <person name="Jeffries C.D."/>
            <person name="Saunders E."/>
            <person name="Brettin T."/>
            <person name="Detter J.C."/>
            <person name="Chain P."/>
            <person name="Eichinger K."/>
            <person name="Huber H."/>
            <person name="Spring S."/>
            <person name="Rohde M."/>
            <person name="Goker M."/>
            <person name="Wirth R."/>
            <person name="Woyke T."/>
            <person name="Bristow J."/>
            <person name="Eisen J.A."/>
            <person name="Markowitz V."/>
            <person name="Hugenholtz P."/>
            <person name="Kyrpides N.C."/>
            <person name="Klenk H.P."/>
        </authorList>
    </citation>
    <scope>NUCLEOTIDE SEQUENCE [LARGE SCALE GENOMIC DNA]</scope>
    <source>
        <strain evidence="3">DSM 5631 / JCM 9629 / NBRC 100127 / Av18</strain>
    </source>
</reference>
<evidence type="ECO:0000256" key="1">
    <source>
        <dbReference type="SAM" id="Phobius"/>
    </source>
</evidence>
<name>D2RHG5_ARCPA</name>
<proteinExistence type="predicted"/>
<dbReference type="eggNOG" id="arCOG13270">
    <property type="taxonomic scope" value="Archaea"/>
</dbReference>
<dbReference type="AlphaFoldDB" id="D2RHG5"/>
<keyword evidence="1" id="KW-0472">Membrane</keyword>
<protein>
    <submittedName>
        <fullName evidence="2">Uncharacterized protein</fullName>
    </submittedName>
</protein>
<keyword evidence="3" id="KW-1185">Reference proteome</keyword>
<dbReference type="PaxDb" id="572546-Arcpr_0676"/>
<dbReference type="Proteomes" id="UP000001901">
    <property type="component" value="Chromosome"/>
</dbReference>
<keyword evidence="1" id="KW-1133">Transmembrane helix</keyword>
<feature type="transmembrane region" description="Helical" evidence="1">
    <location>
        <begin position="63"/>
        <end position="81"/>
    </location>
</feature>
<evidence type="ECO:0000313" key="2">
    <source>
        <dbReference type="EMBL" id="ADB57740.1"/>
    </source>
</evidence>
<dbReference type="STRING" id="572546.Arcpr_0676"/>
<dbReference type="GeneID" id="8739336"/>
<dbReference type="KEGG" id="apo:Arcpr_0676"/>
<organism evidence="2 3">
    <name type="scientific">Archaeoglobus profundus (strain DSM 5631 / JCM 9629 / NBRC 100127 / Av18)</name>
    <dbReference type="NCBI Taxonomy" id="572546"/>
    <lineage>
        <taxon>Archaea</taxon>
        <taxon>Methanobacteriati</taxon>
        <taxon>Methanobacteriota</taxon>
        <taxon>Archaeoglobi</taxon>
        <taxon>Archaeoglobales</taxon>
        <taxon>Archaeoglobaceae</taxon>
        <taxon>Archaeoglobus</taxon>
    </lineage>
</organism>
<accession>D2RHG5</accession>
<dbReference type="RefSeq" id="WP_012940076.1">
    <property type="nucleotide sequence ID" value="NC_013741.1"/>
</dbReference>